<evidence type="ECO:0000256" key="2">
    <source>
        <dbReference type="ARBA" id="ARBA00023043"/>
    </source>
</evidence>
<feature type="repeat" description="ANK" evidence="3">
    <location>
        <begin position="1369"/>
        <end position="1390"/>
    </location>
</feature>
<evidence type="ECO:0000256" key="1">
    <source>
        <dbReference type="ARBA" id="ARBA00022737"/>
    </source>
</evidence>
<feature type="compositionally biased region" description="Basic and acidic residues" evidence="4">
    <location>
        <begin position="959"/>
        <end position="984"/>
    </location>
</feature>
<dbReference type="SUPFAM" id="SSF48403">
    <property type="entry name" value="Ankyrin repeat"/>
    <property type="match status" value="1"/>
</dbReference>
<feature type="region of interest" description="Disordered" evidence="4">
    <location>
        <begin position="1"/>
        <end position="134"/>
    </location>
</feature>
<evidence type="ECO:0000313" key="6">
    <source>
        <dbReference type="Proteomes" id="UP001600064"/>
    </source>
</evidence>
<reference evidence="5 6" key="1">
    <citation type="journal article" date="2024" name="Commun. Biol.">
        <title>Comparative genomic analysis of thermophilic fungi reveals convergent evolutionary adaptations and gene losses.</title>
        <authorList>
            <person name="Steindorff A.S."/>
            <person name="Aguilar-Pontes M.V."/>
            <person name="Robinson A.J."/>
            <person name="Andreopoulos B."/>
            <person name="LaButti K."/>
            <person name="Kuo A."/>
            <person name="Mondo S."/>
            <person name="Riley R."/>
            <person name="Otillar R."/>
            <person name="Haridas S."/>
            <person name="Lipzen A."/>
            <person name="Grimwood J."/>
            <person name="Schmutz J."/>
            <person name="Clum A."/>
            <person name="Reid I.D."/>
            <person name="Moisan M.C."/>
            <person name="Butler G."/>
            <person name="Nguyen T.T.M."/>
            <person name="Dewar K."/>
            <person name="Conant G."/>
            <person name="Drula E."/>
            <person name="Henrissat B."/>
            <person name="Hansel C."/>
            <person name="Singer S."/>
            <person name="Hutchinson M.I."/>
            <person name="de Vries R.P."/>
            <person name="Natvig D.O."/>
            <person name="Powell A.J."/>
            <person name="Tsang A."/>
            <person name="Grigoriev I.V."/>
        </authorList>
    </citation>
    <scope>NUCLEOTIDE SEQUENCE [LARGE SCALE GENOMIC DNA]</scope>
    <source>
        <strain evidence="5 6">ATCC 22073</strain>
    </source>
</reference>
<dbReference type="PROSITE" id="PS50297">
    <property type="entry name" value="ANK_REP_REGION"/>
    <property type="match status" value="5"/>
</dbReference>
<feature type="region of interest" description="Disordered" evidence="4">
    <location>
        <begin position="1018"/>
        <end position="1117"/>
    </location>
</feature>
<feature type="repeat" description="ANK" evidence="3">
    <location>
        <begin position="1301"/>
        <end position="1334"/>
    </location>
</feature>
<comment type="caution">
    <text evidence="5">The sequence shown here is derived from an EMBL/GenBank/DDBJ whole genome shotgun (WGS) entry which is preliminary data.</text>
</comment>
<feature type="compositionally biased region" description="Basic residues" evidence="4">
    <location>
        <begin position="1524"/>
        <end position="1544"/>
    </location>
</feature>
<feature type="region of interest" description="Disordered" evidence="4">
    <location>
        <begin position="1516"/>
        <end position="1607"/>
    </location>
</feature>
<feature type="repeat" description="ANK" evidence="3">
    <location>
        <begin position="1335"/>
        <end position="1368"/>
    </location>
</feature>
<dbReference type="InterPro" id="IPR002110">
    <property type="entry name" value="Ankyrin_rpt"/>
</dbReference>
<dbReference type="RefSeq" id="XP_070865307.1">
    <property type="nucleotide sequence ID" value="XM_071012587.1"/>
</dbReference>
<gene>
    <name evidence="5" type="ORF">VTJ83DRAFT_5932</name>
</gene>
<dbReference type="InterPro" id="IPR036770">
    <property type="entry name" value="Ankyrin_rpt-contain_sf"/>
</dbReference>
<name>A0ABR4D902_9PEZI</name>
<dbReference type="Pfam" id="PF12796">
    <property type="entry name" value="Ank_2"/>
    <property type="match status" value="1"/>
</dbReference>
<keyword evidence="2 3" id="KW-0040">ANK repeat</keyword>
<feature type="region of interest" description="Disordered" evidence="4">
    <location>
        <begin position="163"/>
        <end position="246"/>
    </location>
</feature>
<keyword evidence="6" id="KW-1185">Reference proteome</keyword>
<feature type="compositionally biased region" description="Basic and acidic residues" evidence="4">
    <location>
        <begin position="39"/>
        <end position="57"/>
    </location>
</feature>
<dbReference type="EMBL" id="JAZGUE010000005">
    <property type="protein sequence ID" value="KAL2266580.1"/>
    <property type="molecule type" value="Genomic_DNA"/>
</dbReference>
<dbReference type="Pfam" id="PF00023">
    <property type="entry name" value="Ank"/>
    <property type="match status" value="2"/>
</dbReference>
<dbReference type="PROSITE" id="PS50088">
    <property type="entry name" value="ANK_REPEAT"/>
    <property type="match status" value="5"/>
</dbReference>
<accession>A0ABR4D902</accession>
<feature type="repeat" description="ANK" evidence="3">
    <location>
        <begin position="1265"/>
        <end position="1289"/>
    </location>
</feature>
<feature type="compositionally biased region" description="Polar residues" evidence="4">
    <location>
        <begin position="194"/>
        <end position="209"/>
    </location>
</feature>
<feature type="compositionally biased region" description="Basic and acidic residues" evidence="4">
    <location>
        <begin position="803"/>
        <end position="840"/>
    </location>
</feature>
<feature type="compositionally biased region" description="Basic and acidic residues" evidence="4">
    <location>
        <begin position="1031"/>
        <end position="1051"/>
    </location>
</feature>
<dbReference type="Proteomes" id="UP001600064">
    <property type="component" value="Unassembled WGS sequence"/>
</dbReference>
<dbReference type="SMART" id="SM00248">
    <property type="entry name" value="ANK"/>
    <property type="match status" value="6"/>
</dbReference>
<feature type="compositionally biased region" description="Polar residues" evidence="4">
    <location>
        <begin position="23"/>
        <end position="35"/>
    </location>
</feature>
<feature type="repeat" description="ANK" evidence="3">
    <location>
        <begin position="1403"/>
        <end position="1426"/>
    </location>
</feature>
<evidence type="ECO:0000313" key="5">
    <source>
        <dbReference type="EMBL" id="KAL2266580.1"/>
    </source>
</evidence>
<feature type="compositionally biased region" description="Polar residues" evidence="4">
    <location>
        <begin position="1570"/>
        <end position="1607"/>
    </location>
</feature>
<dbReference type="PANTHER" id="PTHR24198:SF165">
    <property type="entry name" value="ANKYRIN REPEAT-CONTAINING PROTEIN-RELATED"/>
    <property type="match status" value="1"/>
</dbReference>
<feature type="region of interest" description="Disordered" evidence="4">
    <location>
        <begin position="1473"/>
        <end position="1498"/>
    </location>
</feature>
<keyword evidence="1" id="KW-0677">Repeat</keyword>
<feature type="compositionally biased region" description="Low complexity" evidence="4">
    <location>
        <begin position="215"/>
        <end position="225"/>
    </location>
</feature>
<evidence type="ECO:0000256" key="4">
    <source>
        <dbReference type="SAM" id="MobiDB-lite"/>
    </source>
</evidence>
<evidence type="ECO:0000256" key="3">
    <source>
        <dbReference type="PROSITE-ProRule" id="PRU00023"/>
    </source>
</evidence>
<proteinExistence type="predicted"/>
<dbReference type="Gene3D" id="1.25.40.20">
    <property type="entry name" value="Ankyrin repeat-containing domain"/>
    <property type="match status" value="3"/>
</dbReference>
<sequence length="1607" mass="177846">MAQLGSADFSDADPVPVPLEGGNRSNASGNDNQGLVNIEPERSDRDDHRCKRQRQLEEAPGPVQPHDAWSTWTRKYPPTRWPMSPSPMDSDSTEIRYSVRKRRDSSDGYRPVRASYAGARSSSRKARHSSRERNRFSDLFEQQFRSGLGSELDNKMIITASRSLNRPRDSLSYDPPPSRVHTRAFIRRPPGPRYTSSLGLHQNSSIHLSQESKGEQSPASSSESQQDPKLETKPQPKLTPRPRAGTMPFKRAGLVYHAGSGFSEVVSAETTAPCFHLALDPSQGSKDMSIRLDLDVEEDWEDNLESFCRLTRLGLIKEAKKHFWSSLGHLSTIPYIRVQYAEMLLSAGCYKELRNVMLPEFVLDPENETADDRSRSKLAANFALLDLLSQRPIPDYLEAVLRAVRNTFIALAADSLAGSTEVQLLTLCLRVLHRLELCTNQSITVSTKVYAKSLFNWRQIYRNLVGEACIWDFKDLFKAFISAFGWQDTAMQFFGTTHLPRVMDNLLKDWTRPFYDESFVMGLLDVLTSLILQDHSESMKARNLLLLHHAKAFADHVEHDHPNLLMTRPFVQWLLAKTFLEMERPPASTDEAQLNRLGILRLDQGSGISLPICVPFRHIPGPDWKRFLYGSGPAQRHAVEVAIRAADEIGDDSLRADAIKLLILQLENPNAWFVALAKLQADAQGDTEGHLATCLSSYLAPLIPEVDPVVSQHGVKHLQVDDGFRIEQCQNETLAVAWAAFQALLSRAPDNDASLATDGADPSSFLIERLSLDASRIPPYLAKFASTVLGLAVPTPMDPLSLDDLKPPNVETEHQAEPRSDDRLRSRSELGSRRHNRGTEHVVILDPPMDDGQPGPERPWHLDSNGPDPLTTADVQVDDWRKAWPVKPRPWFDEPDEHMGSRRGRIRRSQEPRAKGMRSRRRSEDEYDDWVDNGSTTLAPSLPDRSTRNPDTNLAEIGESSRPRTIVIRESRWDREGRSKDEARSSSNRRRNTKSAMFNKTGDITRKVKTASVMFDVDSDTTESSEPTTRGLRDNGKTKGSRDALATRKPIDAPPGPRSRPEAKALGNKVGLPVVPKASQPVASVEDADNDSAGPAASLPLDVKAETKPSSRSATSVEVIDDDGAGPAFYISLNTKVETNRGHGLATDSPRAASPNLTTPLVEGTSGKEVNAGVFVDLTPVPVEPAAKPDPKPTPQDASIVDELLLRAAQHEDTYLLCRLLKYIKDPASADAGYSDEHYVEILHAFLEDRKIGAPSLDIPSRDENGNTPLHRAAHRGDMVLLSVLCDLGGKDIGINSCNKAGNTPLHLAAQYGQVEAVSKLIADDDIQVNVQNKDGNTPLHLAVRNDNRQAIGKLLRHDGIDVNVQNGDGNTPLHLAIQNDEQEAIRTLIGCNKTDVNAQNMDGNTPLHLAARWGRAIAVRELLEHEYIKVNTPNKDGDTPMQLAVKSGYSDILAMLAEMPPAKESMVQITEPKQPPIPLSSGPNDVLGKGGQPTLHHGILPTWKAISDEELKATADEHQKGKPDKRHKGKLKEHKSQEKKRRSSMATHTTKKTEANMAEQAPGEVDTLANLSKRTTLGTEKQMTASLARQQTTTSPAWQPPTNLAR</sequence>
<organism evidence="5 6">
    <name type="scientific">Remersonia thermophila</name>
    <dbReference type="NCBI Taxonomy" id="72144"/>
    <lineage>
        <taxon>Eukaryota</taxon>
        <taxon>Fungi</taxon>
        <taxon>Dikarya</taxon>
        <taxon>Ascomycota</taxon>
        <taxon>Pezizomycotina</taxon>
        <taxon>Sordariomycetes</taxon>
        <taxon>Sordariomycetidae</taxon>
        <taxon>Sordariales</taxon>
        <taxon>Sordariales incertae sedis</taxon>
        <taxon>Remersonia</taxon>
    </lineage>
</organism>
<dbReference type="GeneID" id="98127231"/>
<feature type="region of interest" description="Disordered" evidence="4">
    <location>
        <begin position="800"/>
        <end position="1005"/>
    </location>
</feature>
<dbReference type="PANTHER" id="PTHR24198">
    <property type="entry name" value="ANKYRIN REPEAT AND PROTEIN KINASE DOMAIN-CONTAINING PROTEIN"/>
    <property type="match status" value="1"/>
</dbReference>
<feature type="region of interest" description="Disordered" evidence="4">
    <location>
        <begin position="1141"/>
        <end position="1164"/>
    </location>
</feature>
<evidence type="ECO:0008006" key="7">
    <source>
        <dbReference type="Google" id="ProtNLM"/>
    </source>
</evidence>
<protein>
    <recommendedName>
        <fullName evidence="7">Ankyrin repeat protein</fullName>
    </recommendedName>
</protein>